<protein>
    <submittedName>
        <fullName evidence="1">Uncharacterized protein</fullName>
    </submittedName>
</protein>
<sequence length="29" mass="3638">MLGDWWLLPLRAPSDPPDLGRDERWWWWS</sequence>
<name>A0A0A8YJS9_ARUDO</name>
<organism evidence="1">
    <name type="scientific">Arundo donax</name>
    <name type="common">Giant reed</name>
    <name type="synonym">Donax arundinaceus</name>
    <dbReference type="NCBI Taxonomy" id="35708"/>
    <lineage>
        <taxon>Eukaryota</taxon>
        <taxon>Viridiplantae</taxon>
        <taxon>Streptophyta</taxon>
        <taxon>Embryophyta</taxon>
        <taxon>Tracheophyta</taxon>
        <taxon>Spermatophyta</taxon>
        <taxon>Magnoliopsida</taxon>
        <taxon>Liliopsida</taxon>
        <taxon>Poales</taxon>
        <taxon>Poaceae</taxon>
        <taxon>PACMAD clade</taxon>
        <taxon>Arundinoideae</taxon>
        <taxon>Arundineae</taxon>
        <taxon>Arundo</taxon>
    </lineage>
</organism>
<reference evidence="1" key="1">
    <citation type="submission" date="2014-09" db="EMBL/GenBank/DDBJ databases">
        <authorList>
            <person name="Magalhaes I.L.F."/>
            <person name="Oliveira U."/>
            <person name="Santos F.R."/>
            <person name="Vidigal T.H.D.A."/>
            <person name="Brescovit A.D."/>
            <person name="Santos A.J."/>
        </authorList>
    </citation>
    <scope>NUCLEOTIDE SEQUENCE</scope>
    <source>
        <tissue evidence="1">Shoot tissue taken approximately 20 cm above the soil surface</tissue>
    </source>
</reference>
<evidence type="ECO:0000313" key="1">
    <source>
        <dbReference type="EMBL" id="JAD22842.1"/>
    </source>
</evidence>
<dbReference type="AlphaFoldDB" id="A0A0A8YJS9"/>
<proteinExistence type="predicted"/>
<reference evidence="1" key="2">
    <citation type="journal article" date="2015" name="Data Brief">
        <title>Shoot transcriptome of the giant reed, Arundo donax.</title>
        <authorList>
            <person name="Barrero R.A."/>
            <person name="Guerrero F.D."/>
            <person name="Moolhuijzen P."/>
            <person name="Goolsby J.A."/>
            <person name="Tidwell J."/>
            <person name="Bellgard S.E."/>
            <person name="Bellgard M.I."/>
        </authorList>
    </citation>
    <scope>NUCLEOTIDE SEQUENCE</scope>
    <source>
        <tissue evidence="1">Shoot tissue taken approximately 20 cm above the soil surface</tissue>
    </source>
</reference>
<dbReference type="EMBL" id="GBRH01275053">
    <property type="protein sequence ID" value="JAD22842.1"/>
    <property type="molecule type" value="Transcribed_RNA"/>
</dbReference>
<accession>A0A0A8YJS9</accession>